<dbReference type="EMBL" id="VFMO01000001">
    <property type="protein sequence ID" value="TQJ13885.1"/>
    <property type="molecule type" value="Genomic_DNA"/>
</dbReference>
<protein>
    <submittedName>
        <fullName evidence="2">GDSL-like lipase/acylhydrolase family protein</fullName>
    </submittedName>
</protein>
<reference evidence="2 3" key="1">
    <citation type="submission" date="2019-06" db="EMBL/GenBank/DDBJ databases">
        <title>Sequencing the genomes of 1000 actinobacteria strains.</title>
        <authorList>
            <person name="Klenk H.-P."/>
        </authorList>
    </citation>
    <scope>NUCLEOTIDE SEQUENCE [LARGE SCALE GENOMIC DNA]</scope>
    <source>
        <strain evidence="2 3">DSM 19828</strain>
    </source>
</reference>
<dbReference type="InterPro" id="IPR036514">
    <property type="entry name" value="SGNH_hydro_sf"/>
</dbReference>
<dbReference type="RefSeq" id="WP_141927853.1">
    <property type="nucleotide sequence ID" value="NZ_BAABCI010000002.1"/>
</dbReference>
<keyword evidence="3" id="KW-1185">Reference proteome</keyword>
<dbReference type="SUPFAM" id="SSF52266">
    <property type="entry name" value="SGNH hydrolase"/>
    <property type="match status" value="1"/>
</dbReference>
<dbReference type="Proteomes" id="UP000320806">
    <property type="component" value="Unassembled WGS sequence"/>
</dbReference>
<proteinExistence type="predicted"/>
<dbReference type="Pfam" id="PF13472">
    <property type="entry name" value="Lipase_GDSL_2"/>
    <property type="match status" value="1"/>
</dbReference>
<dbReference type="Gene3D" id="3.40.50.1110">
    <property type="entry name" value="SGNH hydrolase"/>
    <property type="match status" value="1"/>
</dbReference>
<dbReference type="InterPro" id="IPR013830">
    <property type="entry name" value="SGNH_hydro"/>
</dbReference>
<gene>
    <name evidence="2" type="ORF">FB459_1321</name>
</gene>
<feature type="domain" description="SGNH hydrolase-type esterase" evidence="1">
    <location>
        <begin position="37"/>
        <end position="205"/>
    </location>
</feature>
<name>A0A542EEY7_9MICO</name>
<evidence type="ECO:0000313" key="2">
    <source>
        <dbReference type="EMBL" id="TQJ13885.1"/>
    </source>
</evidence>
<keyword evidence="2" id="KW-0378">Hydrolase</keyword>
<dbReference type="OrthoDB" id="5196031at2"/>
<organism evidence="2 3">
    <name type="scientific">Yimella lutea</name>
    <dbReference type="NCBI Taxonomy" id="587872"/>
    <lineage>
        <taxon>Bacteria</taxon>
        <taxon>Bacillati</taxon>
        <taxon>Actinomycetota</taxon>
        <taxon>Actinomycetes</taxon>
        <taxon>Micrococcales</taxon>
        <taxon>Dermacoccaceae</taxon>
        <taxon>Yimella</taxon>
    </lineage>
</organism>
<comment type="caution">
    <text evidence="2">The sequence shown here is derived from an EMBL/GenBank/DDBJ whole genome shotgun (WGS) entry which is preliminary data.</text>
</comment>
<dbReference type="GO" id="GO:0016787">
    <property type="term" value="F:hydrolase activity"/>
    <property type="evidence" value="ECO:0007669"/>
    <property type="project" value="UniProtKB-KW"/>
</dbReference>
<dbReference type="AlphaFoldDB" id="A0A542EEY7"/>
<evidence type="ECO:0000259" key="1">
    <source>
        <dbReference type="Pfam" id="PF13472"/>
    </source>
</evidence>
<accession>A0A542EEY7</accession>
<sequence>MTSEDRVTQNDERRQPEFNPSAEFQVVEGPRRVGVCFVGDEYVAGLGDPKALGWVSRVVARTPHAGVDLAAYNLGVRGDSSTEVLARWQQESEPRWRTANERRLVIGFGAGDIEQDLSTARSRLNLANILDDASSAAIATFVVGPPPTQDNEFNERLQLLVDAQADVCSRRGVTYVDCFRPLLGHDQWQSDLAASPDGLPGQAGYGLIAWLVLHAAWQSWLDL</sequence>
<evidence type="ECO:0000313" key="3">
    <source>
        <dbReference type="Proteomes" id="UP000320806"/>
    </source>
</evidence>